<dbReference type="InterPro" id="IPR044892">
    <property type="entry name" value="Ribosomal_L3_dom_3_arc_sf"/>
</dbReference>
<evidence type="ECO:0000256" key="8">
    <source>
        <dbReference type="ARBA" id="ARBA00034092"/>
    </source>
</evidence>
<comment type="similarity">
    <text evidence="1">Belongs to the universal ribosomal protein uL3 family.</text>
</comment>
<keyword evidence="7" id="KW-0687">Ribonucleoprotein</keyword>
<reference evidence="11" key="1">
    <citation type="submission" date="2020-12" db="EMBL/GenBank/DDBJ databases">
        <authorList>
            <consortium name="Molecular Ecology Group"/>
        </authorList>
    </citation>
    <scope>NUCLEOTIDE SEQUENCE</scope>
    <source>
        <strain evidence="11">TBG_1078</strain>
    </source>
</reference>
<organism evidence="11 12">
    <name type="scientific">Nyctereutes procyonoides</name>
    <name type="common">Raccoon dog</name>
    <name type="synonym">Canis procyonoides</name>
    <dbReference type="NCBI Taxonomy" id="34880"/>
    <lineage>
        <taxon>Eukaryota</taxon>
        <taxon>Metazoa</taxon>
        <taxon>Chordata</taxon>
        <taxon>Craniata</taxon>
        <taxon>Vertebrata</taxon>
        <taxon>Euteleostomi</taxon>
        <taxon>Mammalia</taxon>
        <taxon>Eutheria</taxon>
        <taxon>Laurasiatheria</taxon>
        <taxon>Carnivora</taxon>
        <taxon>Caniformia</taxon>
        <taxon>Canidae</taxon>
        <taxon>Nyctereutes</taxon>
    </lineage>
</organism>
<dbReference type="EMBL" id="CAJHUB010000754">
    <property type="protein sequence ID" value="CAD7682307.1"/>
    <property type="molecule type" value="Genomic_DNA"/>
</dbReference>
<comment type="function">
    <text evidence="8">Component of the large ribosomal subunit. The ribosome is a large ribonucleoprotein complex responsible for the synthesis of proteins in the cell.</text>
</comment>
<evidence type="ECO:0000313" key="12">
    <source>
        <dbReference type="Proteomes" id="UP000645828"/>
    </source>
</evidence>
<dbReference type="SUPFAM" id="SSF50447">
    <property type="entry name" value="Translation proteins"/>
    <property type="match status" value="1"/>
</dbReference>
<evidence type="ECO:0000256" key="4">
    <source>
        <dbReference type="ARBA" id="ARBA00022843"/>
    </source>
</evidence>
<dbReference type="Pfam" id="PF00297">
    <property type="entry name" value="Ribosomal_L3"/>
    <property type="match status" value="2"/>
</dbReference>
<dbReference type="InterPro" id="IPR045077">
    <property type="entry name" value="L3_arc_euk"/>
</dbReference>
<keyword evidence="5" id="KW-0689">Ribosomal protein</keyword>
<dbReference type="PANTHER" id="PTHR11363:SF4">
    <property type="entry name" value="LARGE RIBOSOMAL SUBUNIT PROTEIN UL3"/>
    <property type="match status" value="1"/>
</dbReference>
<evidence type="ECO:0000256" key="6">
    <source>
        <dbReference type="ARBA" id="ARBA00022990"/>
    </source>
</evidence>
<dbReference type="InterPro" id="IPR000597">
    <property type="entry name" value="Ribosomal_uL3"/>
</dbReference>
<dbReference type="InterPro" id="IPR009000">
    <property type="entry name" value="Transl_B-barrel_sf"/>
</dbReference>
<dbReference type="Proteomes" id="UP000645828">
    <property type="component" value="Unassembled WGS sequence"/>
</dbReference>
<dbReference type="Gene3D" id="4.10.960.10">
    <property type="entry name" value="Ribosomal protein L3, domain 3"/>
    <property type="match status" value="1"/>
</dbReference>
<dbReference type="GO" id="GO:0003723">
    <property type="term" value="F:RNA binding"/>
    <property type="evidence" value="ECO:0007669"/>
    <property type="project" value="TreeGrafter"/>
</dbReference>
<evidence type="ECO:0000256" key="3">
    <source>
        <dbReference type="ARBA" id="ARBA00022499"/>
    </source>
</evidence>
<name>A0A811YXQ2_NYCPR</name>
<evidence type="ECO:0000313" key="11">
    <source>
        <dbReference type="EMBL" id="CAD7682307.1"/>
    </source>
</evidence>
<comment type="subunit">
    <text evidence="10">Component of the large ribosomal subunit. Interacts with DHX33.</text>
</comment>
<dbReference type="Gene3D" id="2.40.30.10">
    <property type="entry name" value="Translation factors"/>
    <property type="match status" value="1"/>
</dbReference>
<keyword evidence="3" id="KW-1017">Isopeptide bond</keyword>
<sequence length="276" mass="31709">MKMSHRKFSAPRHGSLGFFFPKDESSKPIHLTAFLGYKAGMTHIKEIVEDVTIVETPSMVVMGLCTLKTILAKHIHDECKKHFYNNWHKFKKAFNQIENDFNSMKKYYQIIHIITHSQMPLLPLFQKKAHPMEIQVNRGTVVEKLDWALENMEQHVPVNKCLGKMSRYTLQDLPETVHGGLYWGMASCSSGSMAWAGQKSYHHCTEINKNIYKIGQGYLVKDGKLIKNNASTDYDSLLVQIKWQDMEIIDLKFIDTTSRFAFMGSLMKDQTANEGA</sequence>
<evidence type="ECO:0000256" key="2">
    <source>
        <dbReference type="ARBA" id="ARBA00022481"/>
    </source>
</evidence>
<evidence type="ECO:0000256" key="9">
    <source>
        <dbReference type="ARBA" id="ARBA00035354"/>
    </source>
</evidence>
<evidence type="ECO:0000256" key="1">
    <source>
        <dbReference type="ARBA" id="ARBA00006540"/>
    </source>
</evidence>
<proteinExistence type="inferred from homology"/>
<keyword evidence="4" id="KW-0832">Ubl conjugation</keyword>
<dbReference type="GO" id="GO:0022625">
    <property type="term" value="C:cytosolic large ribosomal subunit"/>
    <property type="evidence" value="ECO:0007669"/>
    <property type="project" value="TreeGrafter"/>
</dbReference>
<dbReference type="AlphaFoldDB" id="A0A811YXQ2"/>
<keyword evidence="6" id="KW-0007">Acetylation</keyword>
<dbReference type="GO" id="GO:0006412">
    <property type="term" value="P:translation"/>
    <property type="evidence" value="ECO:0007669"/>
    <property type="project" value="InterPro"/>
</dbReference>
<gene>
    <name evidence="11" type="ORF">NYPRO_LOCUS15099</name>
</gene>
<accession>A0A811YXQ2</accession>
<dbReference type="PANTHER" id="PTHR11363">
    <property type="entry name" value="60S RIBOSOMAL PROTEIN L3-RELATED"/>
    <property type="match status" value="1"/>
</dbReference>
<evidence type="ECO:0000256" key="10">
    <source>
        <dbReference type="ARBA" id="ARBA00046482"/>
    </source>
</evidence>
<keyword evidence="12" id="KW-1185">Reference proteome</keyword>
<comment type="caution">
    <text evidence="11">The sequence shown here is derived from an EMBL/GenBank/DDBJ whole genome shotgun (WGS) entry which is preliminary data.</text>
</comment>
<keyword evidence="2" id="KW-0488">Methylation</keyword>
<evidence type="ECO:0000256" key="5">
    <source>
        <dbReference type="ARBA" id="ARBA00022980"/>
    </source>
</evidence>
<protein>
    <recommendedName>
        <fullName evidence="9">60S ribosomal protein L3</fullName>
    </recommendedName>
</protein>
<dbReference type="Gene3D" id="3.30.1430.10">
    <property type="match status" value="1"/>
</dbReference>
<evidence type="ECO:0000256" key="7">
    <source>
        <dbReference type="ARBA" id="ARBA00023274"/>
    </source>
</evidence>
<dbReference type="GO" id="GO:0003735">
    <property type="term" value="F:structural constituent of ribosome"/>
    <property type="evidence" value="ECO:0007669"/>
    <property type="project" value="InterPro"/>
</dbReference>